<organism evidence="1 2">
    <name type="scientific">Fusarium austroafricanum</name>
    <dbReference type="NCBI Taxonomy" id="2364996"/>
    <lineage>
        <taxon>Eukaryota</taxon>
        <taxon>Fungi</taxon>
        <taxon>Dikarya</taxon>
        <taxon>Ascomycota</taxon>
        <taxon>Pezizomycotina</taxon>
        <taxon>Sordariomycetes</taxon>
        <taxon>Hypocreomycetidae</taxon>
        <taxon>Hypocreales</taxon>
        <taxon>Nectriaceae</taxon>
        <taxon>Fusarium</taxon>
        <taxon>Fusarium concolor species complex</taxon>
    </lineage>
</organism>
<evidence type="ECO:0000313" key="1">
    <source>
        <dbReference type="EMBL" id="KAF4453340.1"/>
    </source>
</evidence>
<gene>
    <name evidence="1" type="ORF">F53441_3968</name>
</gene>
<dbReference type="Proteomes" id="UP000605986">
    <property type="component" value="Unassembled WGS sequence"/>
</dbReference>
<name>A0A8H4KL79_9HYPO</name>
<accession>A0A8H4KL79</accession>
<dbReference type="EMBL" id="JAADJG010000156">
    <property type="protein sequence ID" value="KAF4453340.1"/>
    <property type="molecule type" value="Genomic_DNA"/>
</dbReference>
<keyword evidence="2" id="KW-1185">Reference proteome</keyword>
<keyword evidence="1" id="KW-0240">DNA-directed RNA polymerase</keyword>
<sequence>MALSPVTVEFDYGRVDPVEPFSGVTVEGVEVRPLNGSTNLIDGNKPAQTPATAEDYTSNDAVKALAYFGLAPMTKNTLKTAVRRSRGGAPRFGGMEVQPAVAAGTAKCTEQFHGVI</sequence>
<reference evidence="1" key="1">
    <citation type="submission" date="2020-01" db="EMBL/GenBank/DDBJ databases">
        <title>Identification and distribution of gene clusters putatively required for synthesis of sphingolipid metabolism inhibitors in phylogenetically diverse species of the filamentous fungus Fusarium.</title>
        <authorList>
            <person name="Kim H.-S."/>
            <person name="Busman M."/>
            <person name="Brown D.W."/>
            <person name="Divon H."/>
            <person name="Uhlig S."/>
            <person name="Proctor R.H."/>
        </authorList>
    </citation>
    <scope>NUCLEOTIDE SEQUENCE</scope>
    <source>
        <strain evidence="1">NRRL 53441</strain>
    </source>
</reference>
<proteinExistence type="predicted"/>
<dbReference type="GO" id="GO:0000428">
    <property type="term" value="C:DNA-directed RNA polymerase complex"/>
    <property type="evidence" value="ECO:0007669"/>
    <property type="project" value="UniProtKB-KW"/>
</dbReference>
<keyword evidence="1" id="KW-0804">Transcription</keyword>
<dbReference type="AlphaFoldDB" id="A0A8H4KL79"/>
<evidence type="ECO:0000313" key="2">
    <source>
        <dbReference type="Proteomes" id="UP000605986"/>
    </source>
</evidence>
<comment type="caution">
    <text evidence="1">The sequence shown here is derived from an EMBL/GenBank/DDBJ whole genome shotgun (WGS) entry which is preliminary data.</text>
</comment>
<protein>
    <submittedName>
        <fullName evidence="1">DNA-directed RNA polymerase</fullName>
    </submittedName>
</protein>